<reference evidence="7 8" key="1">
    <citation type="submission" date="2021-03" db="EMBL/GenBank/DDBJ databases">
        <title>Thermosipho ferrireducens sp.nov., an anaerobic thermophilic iron-reducing bacterium isolated from a deep-sea hydrothermal sulfide deposits.</title>
        <authorList>
            <person name="Zeng X."/>
            <person name="Chen Y."/>
            <person name="Shao Z."/>
        </authorList>
    </citation>
    <scope>NUCLEOTIDE SEQUENCE [LARGE SCALE GENOMIC DNA]</scope>
    <source>
        <strain evidence="7 8">JL129W03</strain>
    </source>
</reference>
<dbReference type="InterPro" id="IPR038390">
    <property type="entry name" value="Metal_Tscrpt_repr_sf"/>
</dbReference>
<evidence type="ECO:0000256" key="5">
    <source>
        <dbReference type="ARBA" id="ARBA00039938"/>
    </source>
</evidence>
<name>A0ABX7S7G5_9BACT</name>
<dbReference type="PANTHER" id="PTHR33677:SF4">
    <property type="entry name" value="COPPER-SENSING TRANSCRIPTIONAL REPRESSOR CSOR"/>
    <property type="match status" value="1"/>
</dbReference>
<evidence type="ECO:0000256" key="1">
    <source>
        <dbReference type="ARBA" id="ARBA00004496"/>
    </source>
</evidence>
<evidence type="ECO:0000256" key="2">
    <source>
        <dbReference type="ARBA" id="ARBA00011738"/>
    </source>
</evidence>
<accession>A0ABX7S7G5</accession>
<dbReference type="EMBL" id="CP071446">
    <property type="protein sequence ID" value="QTA37216.1"/>
    <property type="molecule type" value="Genomic_DNA"/>
</dbReference>
<dbReference type="RefSeq" id="WP_207565941.1">
    <property type="nucleotide sequence ID" value="NZ_CP071446.1"/>
</dbReference>
<protein>
    <recommendedName>
        <fullName evidence="5">Copper-sensing transcriptional repressor CsoR</fullName>
    </recommendedName>
    <alternativeName>
        <fullName evidence="6">Copper-sensitive operon repressor</fullName>
    </alternativeName>
</protein>
<comment type="subcellular location">
    <subcellularLocation>
        <location evidence="1">Cytoplasm</location>
    </subcellularLocation>
</comment>
<keyword evidence="8" id="KW-1185">Reference proteome</keyword>
<comment type="subunit">
    <text evidence="2">Homodimer.</text>
</comment>
<evidence type="ECO:0000313" key="8">
    <source>
        <dbReference type="Proteomes" id="UP000671862"/>
    </source>
</evidence>
<evidence type="ECO:0000256" key="4">
    <source>
        <dbReference type="ARBA" id="ARBA00022723"/>
    </source>
</evidence>
<evidence type="ECO:0000313" key="7">
    <source>
        <dbReference type="EMBL" id="QTA37216.1"/>
    </source>
</evidence>
<proteinExistence type="predicted"/>
<sequence>MKKQKHLHKHEKAVRDLKTAKGQIDAIIRMIEDDRYCIDISTQILAVISLLKKANTKVLKTHIETCIKEAINASEEKTVESKLEELEKTIEYMEKHM</sequence>
<gene>
    <name evidence="7" type="ORF">JYK00_05575</name>
</gene>
<dbReference type="Proteomes" id="UP000671862">
    <property type="component" value="Chromosome"/>
</dbReference>
<dbReference type="CDD" id="cd10159">
    <property type="entry name" value="CsoR-like_DUF156_2"/>
    <property type="match status" value="1"/>
</dbReference>
<dbReference type="PANTHER" id="PTHR33677">
    <property type="entry name" value="TRANSCRIPTIONAL REPRESSOR FRMR-RELATED"/>
    <property type="match status" value="1"/>
</dbReference>
<keyword evidence="3" id="KW-0963">Cytoplasm</keyword>
<dbReference type="InterPro" id="IPR003735">
    <property type="entry name" value="Metal_Tscrpt_repr"/>
</dbReference>
<organism evidence="7 8">
    <name type="scientific">Thermosipho ferrireducens</name>
    <dbReference type="NCBI Taxonomy" id="2571116"/>
    <lineage>
        <taxon>Bacteria</taxon>
        <taxon>Thermotogati</taxon>
        <taxon>Thermotogota</taxon>
        <taxon>Thermotogae</taxon>
        <taxon>Thermotogales</taxon>
        <taxon>Fervidobacteriaceae</taxon>
        <taxon>Thermosipho</taxon>
    </lineage>
</organism>
<dbReference type="Pfam" id="PF02583">
    <property type="entry name" value="Trns_repr_metal"/>
    <property type="match status" value="1"/>
</dbReference>
<evidence type="ECO:0000256" key="6">
    <source>
        <dbReference type="ARBA" id="ARBA00041544"/>
    </source>
</evidence>
<evidence type="ECO:0000256" key="3">
    <source>
        <dbReference type="ARBA" id="ARBA00022490"/>
    </source>
</evidence>
<dbReference type="Gene3D" id="1.20.58.1000">
    <property type="entry name" value="Metal-sensitive repressor, helix protomer"/>
    <property type="match status" value="1"/>
</dbReference>
<keyword evidence="4" id="KW-0479">Metal-binding</keyword>